<evidence type="ECO:0000256" key="1">
    <source>
        <dbReference type="ARBA" id="ARBA00004123"/>
    </source>
</evidence>
<dbReference type="PROSITE" id="PS50157">
    <property type="entry name" value="ZINC_FINGER_C2H2_2"/>
    <property type="match status" value="5"/>
</dbReference>
<evidence type="ECO:0000256" key="5">
    <source>
        <dbReference type="ARBA" id="ARBA00022833"/>
    </source>
</evidence>
<dbReference type="Pfam" id="PF00096">
    <property type="entry name" value="zf-C2H2"/>
    <property type="match status" value="3"/>
</dbReference>
<evidence type="ECO:0000259" key="12">
    <source>
        <dbReference type="PROSITE" id="PS50157"/>
    </source>
</evidence>
<dbReference type="FunFam" id="3.30.160.60:FF:000176">
    <property type="entry name" value="zinc finger protein 70"/>
    <property type="match status" value="1"/>
</dbReference>
<evidence type="ECO:0000256" key="7">
    <source>
        <dbReference type="ARBA" id="ARBA00023125"/>
    </source>
</evidence>
<dbReference type="Pfam" id="PF13912">
    <property type="entry name" value="zf-C2H2_6"/>
    <property type="match status" value="1"/>
</dbReference>
<evidence type="ECO:0000256" key="10">
    <source>
        <dbReference type="PROSITE-ProRule" id="PRU00042"/>
    </source>
</evidence>
<feature type="domain" description="C2H2-type" evidence="12">
    <location>
        <begin position="143"/>
        <end position="170"/>
    </location>
</feature>
<dbReference type="EMBL" id="WNWW01000347">
    <property type="protein sequence ID" value="KAF3425986.1"/>
    <property type="molecule type" value="Genomic_DNA"/>
</dbReference>
<feature type="binding site" evidence="11">
    <location>
        <position position="83"/>
    </location>
    <ligand>
        <name>Zn(2+)</name>
        <dbReference type="ChEBI" id="CHEBI:29105"/>
    </ligand>
</feature>
<feature type="domain" description="C2H2-type" evidence="12">
    <location>
        <begin position="241"/>
        <end position="268"/>
    </location>
</feature>
<keyword evidence="6" id="KW-0805">Transcription regulation</keyword>
<feature type="domain" description="ZAD" evidence="13">
    <location>
        <begin position="32"/>
        <end position="110"/>
    </location>
</feature>
<feature type="domain" description="C2H2-type" evidence="12">
    <location>
        <begin position="171"/>
        <end position="198"/>
    </location>
</feature>
<dbReference type="Pfam" id="PF07776">
    <property type="entry name" value="zf-AD"/>
    <property type="match status" value="1"/>
</dbReference>
<feature type="domain" description="C2H2-type" evidence="12">
    <location>
        <begin position="269"/>
        <end position="300"/>
    </location>
</feature>
<dbReference type="InterPro" id="IPR013087">
    <property type="entry name" value="Znf_C2H2_type"/>
</dbReference>
<keyword evidence="8" id="KW-0804">Transcription</keyword>
<comment type="subcellular location">
    <subcellularLocation>
        <location evidence="1">Nucleus</location>
    </subcellularLocation>
</comment>
<evidence type="ECO:0000256" key="3">
    <source>
        <dbReference type="ARBA" id="ARBA00022737"/>
    </source>
</evidence>
<dbReference type="GO" id="GO:0000981">
    <property type="term" value="F:DNA-binding transcription factor activity, RNA polymerase II-specific"/>
    <property type="evidence" value="ECO:0007669"/>
    <property type="project" value="TreeGrafter"/>
</dbReference>
<reference evidence="14" key="1">
    <citation type="submission" date="2019-11" db="EMBL/GenBank/DDBJ databases">
        <title>The nuclear and mitochondrial genomes of Frieseomelitta varia - a highly eusocial stingless bee (Meliponini) with a permanently sterile worker caste.</title>
        <authorList>
            <person name="Freitas F.C.P."/>
            <person name="Lourenco A.P."/>
            <person name="Nunes F.M.F."/>
            <person name="Paschoal A.R."/>
            <person name="Abreu F.C.P."/>
            <person name="Barbin F.O."/>
            <person name="Bataglia L."/>
            <person name="Cardoso-Junior C.A.M."/>
            <person name="Cervoni M.S."/>
            <person name="Silva S.R."/>
            <person name="Dalarmi F."/>
            <person name="Del Lama M.A."/>
            <person name="Depintor T.S."/>
            <person name="Ferreira K.M."/>
            <person name="Goria P.S."/>
            <person name="Jaskot M.C."/>
            <person name="Lago D.C."/>
            <person name="Luna-Lucena D."/>
            <person name="Moda L.M."/>
            <person name="Nascimento L."/>
            <person name="Pedrino M."/>
            <person name="Rabico F.O."/>
            <person name="Sanches F.C."/>
            <person name="Santos D.E."/>
            <person name="Santos C.G."/>
            <person name="Vieira J."/>
            <person name="Lopes T.F."/>
            <person name="Barchuk A.R."/>
            <person name="Hartfelder K."/>
            <person name="Simoes Z.L.P."/>
            <person name="Bitondi M.M.G."/>
            <person name="Pinheiro D.G."/>
        </authorList>
    </citation>
    <scope>NUCLEOTIDE SEQUENCE</scope>
    <source>
        <strain evidence="14">USP_RPSP 00005682</strain>
        <tissue evidence="14">Whole individual</tissue>
    </source>
</reference>
<gene>
    <name evidence="14" type="ORF">E2986_01540</name>
</gene>
<evidence type="ECO:0000256" key="4">
    <source>
        <dbReference type="ARBA" id="ARBA00022771"/>
    </source>
</evidence>
<organism evidence="14 15">
    <name type="scientific">Frieseomelitta varia</name>
    <dbReference type="NCBI Taxonomy" id="561572"/>
    <lineage>
        <taxon>Eukaryota</taxon>
        <taxon>Metazoa</taxon>
        <taxon>Ecdysozoa</taxon>
        <taxon>Arthropoda</taxon>
        <taxon>Hexapoda</taxon>
        <taxon>Insecta</taxon>
        <taxon>Pterygota</taxon>
        <taxon>Neoptera</taxon>
        <taxon>Endopterygota</taxon>
        <taxon>Hymenoptera</taxon>
        <taxon>Apocrita</taxon>
        <taxon>Aculeata</taxon>
        <taxon>Apoidea</taxon>
        <taxon>Anthophila</taxon>
        <taxon>Apidae</taxon>
        <taxon>Frieseomelitta</taxon>
    </lineage>
</organism>
<feature type="binding site" evidence="11">
    <location>
        <position position="37"/>
    </location>
    <ligand>
        <name>Zn(2+)</name>
        <dbReference type="ChEBI" id="CHEBI:29105"/>
    </ligand>
</feature>
<dbReference type="FunFam" id="3.30.160.60:FF:000145">
    <property type="entry name" value="Zinc finger protein 574"/>
    <property type="match status" value="1"/>
</dbReference>
<dbReference type="PROSITE" id="PS51915">
    <property type="entry name" value="ZAD"/>
    <property type="match status" value="1"/>
</dbReference>
<evidence type="ECO:0000259" key="13">
    <source>
        <dbReference type="PROSITE" id="PS51915"/>
    </source>
</evidence>
<evidence type="ECO:0000256" key="11">
    <source>
        <dbReference type="PROSITE-ProRule" id="PRU01263"/>
    </source>
</evidence>
<feature type="binding site" evidence="11">
    <location>
        <position position="34"/>
    </location>
    <ligand>
        <name>Zn(2+)</name>
        <dbReference type="ChEBI" id="CHEBI:29105"/>
    </ligand>
</feature>
<dbReference type="SUPFAM" id="SSF57667">
    <property type="entry name" value="beta-beta-alpha zinc fingers"/>
    <property type="match status" value="3"/>
</dbReference>
<dbReference type="Gene3D" id="3.40.1800.20">
    <property type="match status" value="1"/>
</dbReference>
<dbReference type="FunFam" id="3.30.160.60:FF:000744">
    <property type="entry name" value="zinc finger E-box-binding homeobox 1"/>
    <property type="match status" value="1"/>
</dbReference>
<sequence>MHTNQEITRICLLDFPKVTIGLTMMLHKTNLKLCRLCGKEKQQGTDLFSDKVKGSVLMSIINKYFSKEVINISNSDAFSKYVCIDCEQKIYIFDEFCLMVANVQKQLAAPSLEIDFAEDMLYQLKENDAIPKNTSNKQGLKKSTCPICAKSFRCQSHLNRHKRIHTGQRPFVCNICKMSFNQQEILMKHKERHEGKKQFQCANCHQSFRYKISLKSHMINFHMDMEQSVNNQSLRMENNSFVCSECGKQFVTKYKLQRHSRCHTGERPYHCTFCLKTFSQTGNLKVHQVKYHQIHSSVTEIRRETQYNDQIADCDIPTTLNNFHTVNMSEIELQNTINETINSTEQSSSYASKIYENSLYIDEEIETILDRDLGQLGQNKYSTNIQDKVPLCLKQPETPELLHSLLYDDG</sequence>
<dbReference type="Proteomes" id="UP000655588">
    <property type="component" value="Unassembled WGS sequence"/>
</dbReference>
<dbReference type="InterPro" id="IPR012934">
    <property type="entry name" value="Znf_AD"/>
</dbReference>
<keyword evidence="15" id="KW-1185">Reference proteome</keyword>
<evidence type="ECO:0000256" key="6">
    <source>
        <dbReference type="ARBA" id="ARBA00023015"/>
    </source>
</evidence>
<dbReference type="GO" id="GO:0030674">
    <property type="term" value="F:protein-macromolecule adaptor activity"/>
    <property type="evidence" value="ECO:0007669"/>
    <property type="project" value="UniProtKB-ARBA"/>
</dbReference>
<evidence type="ECO:0000256" key="9">
    <source>
        <dbReference type="ARBA" id="ARBA00023242"/>
    </source>
</evidence>
<dbReference type="PROSITE" id="PS00028">
    <property type="entry name" value="ZINC_FINGER_C2H2_1"/>
    <property type="match status" value="5"/>
</dbReference>
<accession>A0A833RYH3</accession>
<dbReference type="GO" id="GO:0008270">
    <property type="term" value="F:zinc ion binding"/>
    <property type="evidence" value="ECO:0007669"/>
    <property type="project" value="UniProtKB-UniRule"/>
</dbReference>
<keyword evidence="7" id="KW-0238">DNA-binding</keyword>
<name>A0A833RYH3_9HYME</name>
<evidence type="ECO:0000256" key="2">
    <source>
        <dbReference type="ARBA" id="ARBA00022723"/>
    </source>
</evidence>
<feature type="binding site" evidence="11">
    <location>
        <position position="86"/>
    </location>
    <ligand>
        <name>Zn(2+)</name>
        <dbReference type="ChEBI" id="CHEBI:29105"/>
    </ligand>
</feature>
<dbReference type="FunFam" id="3.30.160.60:FF:000688">
    <property type="entry name" value="zinc finger protein 197 isoform X1"/>
    <property type="match status" value="1"/>
</dbReference>
<keyword evidence="5 11" id="KW-0862">Zinc</keyword>
<comment type="caution">
    <text evidence="14">The sequence shown here is derived from an EMBL/GenBank/DDBJ whole genome shotgun (WGS) entry which is preliminary data.</text>
</comment>
<evidence type="ECO:0000313" key="14">
    <source>
        <dbReference type="EMBL" id="KAF3425986.1"/>
    </source>
</evidence>
<feature type="domain" description="C2H2-type" evidence="12">
    <location>
        <begin position="199"/>
        <end position="227"/>
    </location>
</feature>
<dbReference type="AlphaFoldDB" id="A0A833RYH3"/>
<keyword evidence="2 11" id="KW-0479">Metal-binding</keyword>
<evidence type="ECO:0000256" key="8">
    <source>
        <dbReference type="ARBA" id="ARBA00023163"/>
    </source>
</evidence>
<dbReference type="PANTHER" id="PTHR24384:SF189">
    <property type="entry name" value="C2H2-TYPE DOMAIN-CONTAINING PROTEIN-RELATED"/>
    <property type="match status" value="1"/>
</dbReference>
<protein>
    <submittedName>
        <fullName evidence="14">Uncharacterized protein</fullName>
    </submittedName>
</protein>
<dbReference type="GO" id="GO:0000978">
    <property type="term" value="F:RNA polymerase II cis-regulatory region sequence-specific DNA binding"/>
    <property type="evidence" value="ECO:0007669"/>
    <property type="project" value="TreeGrafter"/>
</dbReference>
<dbReference type="SUPFAM" id="SSF57716">
    <property type="entry name" value="Glucocorticoid receptor-like (DNA-binding domain)"/>
    <property type="match status" value="1"/>
</dbReference>
<dbReference type="Gene3D" id="3.30.160.60">
    <property type="entry name" value="Classic Zinc Finger"/>
    <property type="match status" value="5"/>
</dbReference>
<evidence type="ECO:0000313" key="15">
    <source>
        <dbReference type="Proteomes" id="UP000655588"/>
    </source>
</evidence>
<dbReference type="GO" id="GO:0005634">
    <property type="term" value="C:nucleus"/>
    <property type="evidence" value="ECO:0007669"/>
    <property type="project" value="UniProtKB-SubCell"/>
</dbReference>
<keyword evidence="9" id="KW-0539">Nucleus</keyword>
<dbReference type="SMART" id="SM00868">
    <property type="entry name" value="zf-AD"/>
    <property type="match status" value="1"/>
</dbReference>
<dbReference type="InterPro" id="IPR036236">
    <property type="entry name" value="Znf_C2H2_sf"/>
</dbReference>
<keyword evidence="4 10" id="KW-0863">Zinc-finger</keyword>
<keyword evidence="3" id="KW-0677">Repeat</keyword>
<proteinExistence type="predicted"/>
<dbReference type="InterPro" id="IPR050752">
    <property type="entry name" value="C2H2-ZF_domain"/>
</dbReference>
<dbReference type="PANTHER" id="PTHR24384">
    <property type="entry name" value="FINGER PUTATIVE TRANSCRIPTION FACTOR FAMILY-RELATED"/>
    <property type="match status" value="1"/>
</dbReference>
<dbReference type="SMART" id="SM00355">
    <property type="entry name" value="ZnF_C2H2"/>
    <property type="match status" value="5"/>
</dbReference>